<organism evidence="1 2">
    <name type="scientific">Mocis latipes granulovirus</name>
    <dbReference type="NCBI Taxonomy" id="2072024"/>
    <lineage>
        <taxon>Viruses</taxon>
        <taxon>Viruses incertae sedis</taxon>
        <taxon>Naldaviricetes</taxon>
        <taxon>Lefavirales</taxon>
        <taxon>Baculoviridae</taxon>
        <taxon>Betabaculovirus</taxon>
        <taxon>Betabaculovirus molatipedis</taxon>
    </lineage>
</organism>
<protein>
    <submittedName>
        <fullName evidence="1">Uncharacterized protein</fullName>
    </submittedName>
</protein>
<name>A0A162GWD5_9BBAC</name>
<evidence type="ECO:0000313" key="2">
    <source>
        <dbReference type="Proteomes" id="UP000202962"/>
    </source>
</evidence>
<keyword evidence="2" id="KW-1185">Reference proteome</keyword>
<dbReference type="GeneID" id="27429700"/>
<sequence length="203" mass="23842">MSILVQPVDLIELTFEKCLMNNLKVTEYLPSGIVLNLLHQYIVRTMWTSEKFRRVLLNYAYTNDKFGDVLNLLLTTNVCNYVYEMVDDEERVDDVINSRGRWTFEDVFDFVMFVKIRDITNTQYIFYEHLRLLLFVSGDVSLCRFCVKQTIVEERYFNVDNQCDLSEILLDPNNYCAKCHGPMFILSEIDCGVAESTLCDEEL</sequence>
<dbReference type="EMBL" id="KR011718">
    <property type="protein sequence ID" value="AKR17477.1"/>
    <property type="molecule type" value="Genomic_DNA"/>
</dbReference>
<evidence type="ECO:0000313" key="1">
    <source>
        <dbReference type="EMBL" id="AKR17477.1"/>
    </source>
</evidence>
<dbReference type="KEGG" id="vg:27429700"/>
<proteinExistence type="predicted"/>
<dbReference type="Proteomes" id="UP000202962">
    <property type="component" value="Segment"/>
</dbReference>
<accession>A0A162GWD5</accession>
<dbReference type="OrthoDB" id="16956at10239"/>
<reference evidence="1 2" key="1">
    <citation type="submission" date="2015-03" db="EMBL/GenBank/DDBJ databases">
        <title>The complete genome sequence of Mocis sp. granulovirus.</title>
        <authorList>
            <person name="Ardisson-Araujo D.M.P."/>
            <person name="Melo F.L."/>
            <person name="Sosa-Gomez D.R."/>
            <person name="Ribeiro B.M."/>
        </authorList>
    </citation>
    <scope>NUCLEOTIDE SEQUENCE [LARGE SCALE GENOMIC DNA]</scope>
    <source>
        <strain evidence="1">Southern Brazil</strain>
    </source>
</reference>
<dbReference type="RefSeq" id="YP_009249980.1">
    <property type="nucleotide sequence ID" value="NC_029996.1"/>
</dbReference>